<evidence type="ECO:0000313" key="6">
    <source>
        <dbReference type="EMBL" id="AFY29918.1"/>
    </source>
</evidence>
<dbReference type="HOGENOM" id="CLU_075053_3_5_3"/>
<evidence type="ECO:0000259" key="4">
    <source>
        <dbReference type="PROSITE" id="PS50042"/>
    </source>
</evidence>
<dbReference type="EMBL" id="CP003495">
    <property type="protein sequence ID" value="AFY29918.1"/>
    <property type="molecule type" value="Genomic_DNA"/>
</dbReference>
<dbReference type="AlphaFoldDB" id="K9PAF1"/>
<dbReference type="InterPro" id="IPR050397">
    <property type="entry name" value="Env_Response_Regulators"/>
</dbReference>
<dbReference type="InterPro" id="IPR012318">
    <property type="entry name" value="HTH_CRP"/>
</dbReference>
<dbReference type="InterPro" id="IPR018488">
    <property type="entry name" value="cNMP-bd_CS"/>
</dbReference>
<dbReference type="InterPro" id="IPR000595">
    <property type="entry name" value="cNMP-bd_dom"/>
</dbReference>
<evidence type="ECO:0000259" key="5">
    <source>
        <dbReference type="PROSITE" id="PS51063"/>
    </source>
</evidence>
<gene>
    <name evidence="6" type="ordered locus">Cyagr_2826</name>
</gene>
<keyword evidence="3" id="KW-0804">Transcription</keyword>
<dbReference type="KEGG" id="cgc:Cyagr_2826"/>
<reference evidence="7" key="1">
    <citation type="journal article" date="2013" name="Proc. Natl. Acad. Sci. U.S.A.">
        <title>Improving the coverage of the cyanobacterial phylum using diversity-driven genome sequencing.</title>
        <authorList>
            <person name="Shih P.M."/>
            <person name="Wu D."/>
            <person name="Latifi A."/>
            <person name="Axen S.D."/>
            <person name="Fewer D.P."/>
            <person name="Talla E."/>
            <person name="Calteau A."/>
            <person name="Cai F."/>
            <person name="Tandeau de Marsac N."/>
            <person name="Rippka R."/>
            <person name="Herdman M."/>
            <person name="Sivonen K."/>
            <person name="Coursin T."/>
            <person name="Laurent T."/>
            <person name="Goodwin L."/>
            <person name="Nolan M."/>
            <person name="Davenport K.W."/>
            <person name="Han C.S."/>
            <person name="Rubin E.M."/>
            <person name="Eisen J.A."/>
            <person name="Woyke T."/>
            <person name="Gugger M."/>
            <person name="Kerfeld C.A."/>
        </authorList>
    </citation>
    <scope>NUCLEOTIDE SEQUENCE [LARGE SCALE GENOMIC DNA]</scope>
    <source>
        <strain evidence="7">ATCC 27147 / PCC 6307</strain>
    </source>
</reference>
<dbReference type="GO" id="GO:0003700">
    <property type="term" value="F:DNA-binding transcription factor activity"/>
    <property type="evidence" value="ECO:0007669"/>
    <property type="project" value="TreeGrafter"/>
</dbReference>
<name>K9PAF1_CYAGP</name>
<dbReference type="GO" id="GO:0003677">
    <property type="term" value="F:DNA binding"/>
    <property type="evidence" value="ECO:0007669"/>
    <property type="project" value="UniProtKB-KW"/>
</dbReference>
<dbReference type="Pfam" id="PF00027">
    <property type="entry name" value="cNMP_binding"/>
    <property type="match status" value="1"/>
</dbReference>
<accession>K9PAF1</accession>
<dbReference type="eggNOG" id="COG0664">
    <property type="taxonomic scope" value="Bacteria"/>
</dbReference>
<feature type="domain" description="Cyclic nucleotide-binding" evidence="4">
    <location>
        <begin position="24"/>
        <end position="128"/>
    </location>
</feature>
<keyword evidence="2" id="KW-0238">DNA-binding</keyword>
<dbReference type="InterPro" id="IPR036390">
    <property type="entry name" value="WH_DNA-bd_sf"/>
</dbReference>
<proteinExistence type="predicted"/>
<evidence type="ECO:0000256" key="1">
    <source>
        <dbReference type="ARBA" id="ARBA00023015"/>
    </source>
</evidence>
<evidence type="ECO:0000256" key="2">
    <source>
        <dbReference type="ARBA" id="ARBA00023125"/>
    </source>
</evidence>
<dbReference type="Gene3D" id="2.60.120.10">
    <property type="entry name" value="Jelly Rolls"/>
    <property type="match status" value="1"/>
</dbReference>
<dbReference type="InterPro" id="IPR036388">
    <property type="entry name" value="WH-like_DNA-bd_sf"/>
</dbReference>
<dbReference type="Pfam" id="PF13545">
    <property type="entry name" value="HTH_Crp_2"/>
    <property type="match status" value="1"/>
</dbReference>
<dbReference type="PROSITE" id="PS50042">
    <property type="entry name" value="CNMP_BINDING_3"/>
    <property type="match status" value="1"/>
</dbReference>
<dbReference type="PROSITE" id="PS51063">
    <property type="entry name" value="HTH_CRP_2"/>
    <property type="match status" value="1"/>
</dbReference>
<evidence type="ECO:0000313" key="7">
    <source>
        <dbReference type="Proteomes" id="UP000010388"/>
    </source>
</evidence>
<dbReference type="Proteomes" id="UP000010388">
    <property type="component" value="Chromosome"/>
</dbReference>
<protein>
    <submittedName>
        <fullName evidence="6">cAMP-binding protein</fullName>
    </submittedName>
</protein>
<dbReference type="CDD" id="cd00038">
    <property type="entry name" value="CAP_ED"/>
    <property type="match status" value="1"/>
</dbReference>
<dbReference type="SMART" id="SM00100">
    <property type="entry name" value="cNMP"/>
    <property type="match status" value="1"/>
</dbReference>
<feature type="domain" description="HTH crp-type" evidence="5">
    <location>
        <begin position="158"/>
        <end position="230"/>
    </location>
</feature>
<dbReference type="Gene3D" id="1.10.10.10">
    <property type="entry name" value="Winged helix-like DNA-binding domain superfamily/Winged helix DNA-binding domain"/>
    <property type="match status" value="1"/>
</dbReference>
<dbReference type="InterPro" id="IPR014710">
    <property type="entry name" value="RmlC-like_jellyroll"/>
</dbReference>
<dbReference type="SUPFAM" id="SSF51206">
    <property type="entry name" value="cAMP-binding domain-like"/>
    <property type="match status" value="1"/>
</dbReference>
<dbReference type="SUPFAM" id="SSF46785">
    <property type="entry name" value="Winged helix' DNA-binding domain"/>
    <property type="match status" value="1"/>
</dbReference>
<dbReference type="InterPro" id="IPR018490">
    <property type="entry name" value="cNMP-bd_dom_sf"/>
</dbReference>
<sequence length="240" mass="26747">MGRWRDSWREMGGFEACELRSFPLFEGLEIEQLESLLGEHRTLQVPAQHQLVFEGDWNDGLFLIRSGVVKVRHLTIQGEEVVIALMGAGEMFGELAMLLGNSRRSADVVALTPLEVVKLRWKTVQDELDRSTGFAIEMARLQARRLLCLGRRFSLRGEDASTRVLATLLELAYCSGYGNDPLAPIPDLKQTEIAAIAGLARGTTSRILTQLRSRGTIVETAEGLRLANLEPLHRRGLLEP</sequence>
<dbReference type="PROSITE" id="PS00889">
    <property type="entry name" value="CNMP_BINDING_2"/>
    <property type="match status" value="1"/>
</dbReference>
<dbReference type="STRING" id="292564.Cyagr_2826"/>
<organism evidence="6 7">
    <name type="scientific">Cyanobium gracile (strain ATCC 27147 / PCC 6307)</name>
    <dbReference type="NCBI Taxonomy" id="292564"/>
    <lineage>
        <taxon>Bacteria</taxon>
        <taxon>Bacillati</taxon>
        <taxon>Cyanobacteriota</taxon>
        <taxon>Cyanophyceae</taxon>
        <taxon>Synechococcales</taxon>
        <taxon>Prochlorococcaceae</taxon>
        <taxon>Cyanobium</taxon>
    </lineage>
</organism>
<dbReference type="PANTHER" id="PTHR24567">
    <property type="entry name" value="CRP FAMILY TRANSCRIPTIONAL REGULATORY PROTEIN"/>
    <property type="match status" value="1"/>
</dbReference>
<dbReference type="GO" id="GO:0005829">
    <property type="term" value="C:cytosol"/>
    <property type="evidence" value="ECO:0007669"/>
    <property type="project" value="TreeGrafter"/>
</dbReference>
<keyword evidence="1" id="KW-0805">Transcription regulation</keyword>
<evidence type="ECO:0000256" key="3">
    <source>
        <dbReference type="ARBA" id="ARBA00023163"/>
    </source>
</evidence>
<dbReference type="PANTHER" id="PTHR24567:SF74">
    <property type="entry name" value="HTH-TYPE TRANSCRIPTIONAL REGULATOR ARCR"/>
    <property type="match status" value="1"/>
</dbReference>